<reference evidence="3" key="1">
    <citation type="submission" date="2016-08" db="EMBL/GenBank/DDBJ databases">
        <authorList>
            <person name="Varghese N."/>
            <person name="Submissions Spin"/>
        </authorList>
    </citation>
    <scope>NUCLEOTIDE SEQUENCE [LARGE SCALE GENOMIC DNA]</scope>
    <source>
        <strain evidence="3">CCBAU 57015</strain>
    </source>
</reference>
<evidence type="ECO:0000313" key="2">
    <source>
        <dbReference type="EMBL" id="SCB39894.1"/>
    </source>
</evidence>
<dbReference type="STRING" id="52131.GA0061100_12116"/>
<protein>
    <submittedName>
        <fullName evidence="2">Uncharacterized protein</fullName>
    </submittedName>
</protein>
<sequence length="145" mass="16384">MSVLALARTGAAISNDPGDAVKFGGGIERQVMEEYFKPVGGSPDRPYYVPFGEAQGKTRWREKKYPGSSLQRQRQDRKSLFRQHPADNTKWAFAEEARDWLNSNAKQAIGDIPVIVAYLVAWCYREREISAWDAAISNFIIEFPG</sequence>
<dbReference type="Proteomes" id="UP000186228">
    <property type="component" value="Unassembled WGS sequence"/>
</dbReference>
<evidence type="ECO:0000256" key="1">
    <source>
        <dbReference type="SAM" id="MobiDB-lite"/>
    </source>
</evidence>
<feature type="region of interest" description="Disordered" evidence="1">
    <location>
        <begin position="61"/>
        <end position="81"/>
    </location>
</feature>
<name>A0A1C3WJJ3_9HYPH</name>
<accession>A0A1C3WJJ3</accession>
<keyword evidence="3" id="KW-1185">Reference proteome</keyword>
<evidence type="ECO:0000313" key="3">
    <source>
        <dbReference type="Proteomes" id="UP000186228"/>
    </source>
</evidence>
<organism evidence="2 3">
    <name type="scientific">Rhizobium hainanense</name>
    <dbReference type="NCBI Taxonomy" id="52131"/>
    <lineage>
        <taxon>Bacteria</taxon>
        <taxon>Pseudomonadati</taxon>
        <taxon>Pseudomonadota</taxon>
        <taxon>Alphaproteobacteria</taxon>
        <taxon>Hyphomicrobiales</taxon>
        <taxon>Rhizobiaceae</taxon>
        <taxon>Rhizobium/Agrobacterium group</taxon>
        <taxon>Rhizobium</taxon>
    </lineage>
</organism>
<gene>
    <name evidence="2" type="ORF">GA0061100_12116</name>
</gene>
<dbReference type="AlphaFoldDB" id="A0A1C3WJJ3"/>
<proteinExistence type="predicted"/>
<dbReference type="EMBL" id="FMAC01000021">
    <property type="protein sequence ID" value="SCB39894.1"/>
    <property type="molecule type" value="Genomic_DNA"/>
</dbReference>